<evidence type="ECO:0000256" key="7">
    <source>
        <dbReference type="ARBA" id="ARBA00023242"/>
    </source>
</evidence>
<evidence type="ECO:0000313" key="13">
    <source>
        <dbReference type="Proteomes" id="UP000774326"/>
    </source>
</evidence>
<evidence type="ECO:0000256" key="2">
    <source>
        <dbReference type="ARBA" id="ARBA00004123"/>
    </source>
</evidence>
<proteinExistence type="inferred from homology"/>
<comment type="similarity">
    <text evidence="3">Belongs to the bZIP family.</text>
</comment>
<dbReference type="Gene3D" id="1.20.5.170">
    <property type="match status" value="1"/>
</dbReference>
<dbReference type="SMART" id="SM00338">
    <property type="entry name" value="BRLZ"/>
    <property type="match status" value="1"/>
</dbReference>
<evidence type="ECO:0000256" key="8">
    <source>
        <dbReference type="ARBA" id="ARBA00044067"/>
    </source>
</evidence>
<gene>
    <name evidence="12" type="ORF">WICPIJ_008342</name>
</gene>
<keyword evidence="4" id="KW-0805">Transcription regulation</keyword>
<keyword evidence="13" id="KW-1185">Reference proteome</keyword>
<feature type="domain" description="BZIP" evidence="11">
    <location>
        <begin position="130"/>
        <end position="145"/>
    </location>
</feature>
<feature type="coiled-coil region" evidence="9">
    <location>
        <begin position="150"/>
        <end position="180"/>
    </location>
</feature>
<dbReference type="InterPro" id="IPR050936">
    <property type="entry name" value="AP-1-like"/>
</dbReference>
<dbReference type="InterPro" id="IPR004827">
    <property type="entry name" value="bZIP"/>
</dbReference>
<dbReference type="GO" id="GO:0000976">
    <property type="term" value="F:transcription cis-regulatory region binding"/>
    <property type="evidence" value="ECO:0007669"/>
    <property type="project" value="InterPro"/>
</dbReference>
<comment type="caution">
    <text evidence="12">The sequence shown here is derived from an EMBL/GenBank/DDBJ whole genome shotgun (WGS) entry which is preliminary data.</text>
</comment>
<dbReference type="InterPro" id="IPR046347">
    <property type="entry name" value="bZIP_sf"/>
</dbReference>
<evidence type="ECO:0000256" key="9">
    <source>
        <dbReference type="SAM" id="Coils"/>
    </source>
</evidence>
<accession>A0A9P8TIQ3</accession>
<dbReference type="AlphaFoldDB" id="A0A9P8TIQ3"/>
<keyword evidence="7" id="KW-0539">Nucleus</keyword>
<organism evidence="12 13">
    <name type="scientific">Wickerhamomyces pijperi</name>
    <name type="common">Yeast</name>
    <name type="synonym">Pichia pijperi</name>
    <dbReference type="NCBI Taxonomy" id="599730"/>
    <lineage>
        <taxon>Eukaryota</taxon>
        <taxon>Fungi</taxon>
        <taxon>Dikarya</taxon>
        <taxon>Ascomycota</taxon>
        <taxon>Saccharomycotina</taxon>
        <taxon>Saccharomycetes</taxon>
        <taxon>Phaffomycetales</taxon>
        <taxon>Wickerhamomycetaceae</taxon>
        <taxon>Wickerhamomyces</taxon>
    </lineage>
</organism>
<dbReference type="SUPFAM" id="SSF57959">
    <property type="entry name" value="Leucine zipper domain"/>
    <property type="match status" value="1"/>
</dbReference>
<evidence type="ECO:0000256" key="6">
    <source>
        <dbReference type="ARBA" id="ARBA00023163"/>
    </source>
</evidence>
<dbReference type="OrthoDB" id="2593073at2759"/>
<keyword evidence="6" id="KW-0804">Transcription</keyword>
<evidence type="ECO:0000313" key="12">
    <source>
        <dbReference type="EMBL" id="KAH3680284.1"/>
    </source>
</evidence>
<dbReference type="PROSITE" id="PS00036">
    <property type="entry name" value="BZIP_BASIC"/>
    <property type="match status" value="1"/>
</dbReference>
<feature type="region of interest" description="Disordered" evidence="10">
    <location>
        <begin position="1"/>
        <end position="30"/>
    </location>
</feature>
<evidence type="ECO:0000259" key="11">
    <source>
        <dbReference type="PROSITE" id="PS00036"/>
    </source>
</evidence>
<keyword evidence="5" id="KW-0238">DNA-binding</keyword>
<dbReference type="PANTHER" id="PTHR40621">
    <property type="entry name" value="TRANSCRIPTION FACTOR KAPC-RELATED"/>
    <property type="match status" value="1"/>
</dbReference>
<name>A0A9P8TIQ3_WICPI</name>
<comment type="subcellular location">
    <subcellularLocation>
        <location evidence="2">Nucleus</location>
    </subcellularLocation>
</comment>
<evidence type="ECO:0000256" key="1">
    <source>
        <dbReference type="ARBA" id="ARBA00004049"/>
    </source>
</evidence>
<evidence type="ECO:0000256" key="3">
    <source>
        <dbReference type="ARBA" id="ARBA00007163"/>
    </source>
</evidence>
<dbReference type="EMBL" id="JAEUBG010004759">
    <property type="protein sequence ID" value="KAH3680284.1"/>
    <property type="molecule type" value="Genomic_DNA"/>
</dbReference>
<dbReference type="GO" id="GO:0001228">
    <property type="term" value="F:DNA-binding transcription activator activity, RNA polymerase II-specific"/>
    <property type="evidence" value="ECO:0007669"/>
    <property type="project" value="TreeGrafter"/>
</dbReference>
<feature type="region of interest" description="Disordered" evidence="10">
    <location>
        <begin position="117"/>
        <end position="141"/>
    </location>
</feature>
<evidence type="ECO:0000256" key="10">
    <source>
        <dbReference type="SAM" id="MobiDB-lite"/>
    </source>
</evidence>
<reference evidence="12" key="2">
    <citation type="submission" date="2021-01" db="EMBL/GenBank/DDBJ databases">
        <authorList>
            <person name="Schikora-Tamarit M.A."/>
        </authorList>
    </citation>
    <scope>NUCLEOTIDE SEQUENCE</scope>
    <source>
        <strain evidence="12">CBS2887</strain>
    </source>
</reference>
<protein>
    <recommendedName>
        <fullName evidence="8">Putative transcription factor kapC</fullName>
    </recommendedName>
</protein>
<dbReference type="PANTHER" id="PTHR40621:SF11">
    <property type="entry name" value="TRANSCRIPTION FACTOR KAPC-RELATED"/>
    <property type="match status" value="1"/>
</dbReference>
<dbReference type="Pfam" id="PF00170">
    <property type="entry name" value="bZIP_1"/>
    <property type="match status" value="1"/>
</dbReference>
<evidence type="ECO:0000256" key="5">
    <source>
        <dbReference type="ARBA" id="ARBA00023125"/>
    </source>
</evidence>
<reference evidence="12" key="1">
    <citation type="journal article" date="2021" name="Open Biol.">
        <title>Shared evolutionary footprints suggest mitochondrial oxidative damage underlies multiple complex I losses in fungi.</title>
        <authorList>
            <person name="Schikora-Tamarit M.A."/>
            <person name="Marcet-Houben M."/>
            <person name="Nosek J."/>
            <person name="Gabaldon T."/>
        </authorList>
    </citation>
    <scope>NUCLEOTIDE SEQUENCE</scope>
    <source>
        <strain evidence="12">CBS2887</strain>
    </source>
</reference>
<keyword evidence="9" id="KW-0175">Coiled coil</keyword>
<comment type="function">
    <text evidence="1">Putative transcription factor.</text>
</comment>
<dbReference type="CDD" id="cd14688">
    <property type="entry name" value="bZIP_YAP"/>
    <property type="match status" value="1"/>
</dbReference>
<evidence type="ECO:0000256" key="4">
    <source>
        <dbReference type="ARBA" id="ARBA00023015"/>
    </source>
</evidence>
<dbReference type="Proteomes" id="UP000774326">
    <property type="component" value="Unassembled WGS sequence"/>
</dbReference>
<sequence>MSANWTTNDDHKGLEDQIDPTFSRANVEANADMSEEAFEAAAAAVVAATNDVTAEQIVAQQQIQREQEEQAQQHLNAAAAAAAAAVAASASVSEVTPESEPKVDGLADKPLLNSEGQQISRNGRILSGTKRAEQNRQAQRAFRQRKDIYIKDLEKKVSKIEELQASIQSLKNENLELRNYSFTLQAKLIELHPDVPVPPLSLSNSRAGDVKE</sequence>
<dbReference type="GO" id="GO:0090575">
    <property type="term" value="C:RNA polymerase II transcription regulator complex"/>
    <property type="evidence" value="ECO:0007669"/>
    <property type="project" value="TreeGrafter"/>
</dbReference>